<keyword evidence="1" id="KW-1133">Transmembrane helix</keyword>
<evidence type="ECO:0000313" key="2">
    <source>
        <dbReference type="EMBL" id="ERG95946.1"/>
    </source>
</evidence>
<name>U1PUA3_9EURY</name>
<dbReference type="STRING" id="1238425.J07HQW2_02407"/>
<gene>
    <name evidence="2" type="ORF">J07HQW2_02407</name>
</gene>
<dbReference type="EMBL" id="KE356561">
    <property type="protein sequence ID" value="ERG95946.1"/>
    <property type="molecule type" value="Genomic_DNA"/>
</dbReference>
<evidence type="ECO:0000256" key="1">
    <source>
        <dbReference type="SAM" id="Phobius"/>
    </source>
</evidence>
<keyword evidence="1" id="KW-0472">Membrane</keyword>
<protein>
    <submittedName>
        <fullName evidence="2">Uncharacterized protein</fullName>
    </submittedName>
</protein>
<dbReference type="eggNOG" id="arCOG02298">
    <property type="taxonomic scope" value="Archaea"/>
</dbReference>
<sequence length="119" mass="13170">MTLAISISTVPMYQLSGLTFPPLTAPLSVFSSTILTNTVLLTAVYPITLILQNIRKRVWQFPVALFARPVNIDNLEHEHGCLVEPQTVSHEMELILILMRSGCISDGVVQHSVQSVIRS</sequence>
<organism evidence="2 3">
    <name type="scientific">Haloquadratum walsbyi J07HQW2</name>
    <dbReference type="NCBI Taxonomy" id="1238425"/>
    <lineage>
        <taxon>Archaea</taxon>
        <taxon>Methanobacteriati</taxon>
        <taxon>Methanobacteriota</taxon>
        <taxon>Stenosarchaea group</taxon>
        <taxon>Halobacteria</taxon>
        <taxon>Halobacteriales</taxon>
        <taxon>Haloferacaceae</taxon>
        <taxon>Haloquadratum</taxon>
    </lineage>
</organism>
<proteinExistence type="predicted"/>
<dbReference type="Proteomes" id="UP000030710">
    <property type="component" value="Unassembled WGS sequence"/>
</dbReference>
<feature type="transmembrane region" description="Helical" evidence="1">
    <location>
        <begin position="29"/>
        <end position="51"/>
    </location>
</feature>
<dbReference type="AlphaFoldDB" id="U1PUA3"/>
<reference evidence="2 3" key="1">
    <citation type="journal article" date="2013" name="PLoS ONE">
        <title>Assembly-driven community genomics of a hypersaline microbial ecosystem.</title>
        <authorList>
            <person name="Podell S."/>
            <person name="Ugalde J.A."/>
            <person name="Narasingarao P."/>
            <person name="Banfield J.F."/>
            <person name="Heidelberg K.B."/>
            <person name="Allen E.E."/>
        </authorList>
    </citation>
    <scope>NUCLEOTIDE SEQUENCE [LARGE SCALE GENOMIC DNA]</scope>
    <source>
        <strain evidence="3">J07HQW2</strain>
    </source>
</reference>
<keyword evidence="1" id="KW-0812">Transmembrane</keyword>
<evidence type="ECO:0000313" key="3">
    <source>
        <dbReference type="Proteomes" id="UP000030710"/>
    </source>
</evidence>
<accession>U1PUA3</accession>
<dbReference type="HOGENOM" id="CLU_2056025_0_0_2"/>